<dbReference type="PANTHER" id="PTHR48228">
    <property type="entry name" value="SUCCINYL-COA--D-CITRAMALATE COA-TRANSFERASE"/>
    <property type="match status" value="1"/>
</dbReference>
<comment type="caution">
    <text evidence="1">The sequence shown here is derived from an EMBL/GenBank/DDBJ whole genome shotgun (WGS) entry which is preliminary data.</text>
</comment>
<protein>
    <submittedName>
        <fullName evidence="1">CoA transferase</fullName>
    </submittedName>
</protein>
<dbReference type="EMBL" id="JAHPMX010000029">
    <property type="protein sequence ID" value="MBU9360470.1"/>
    <property type="molecule type" value="Genomic_DNA"/>
</dbReference>
<dbReference type="PANTHER" id="PTHR48228:SF5">
    <property type="entry name" value="ALPHA-METHYLACYL-COA RACEMASE"/>
    <property type="match status" value="1"/>
</dbReference>
<accession>A0AAP2HQ47</accession>
<dbReference type="RefSeq" id="WP_217084997.1">
    <property type="nucleotide sequence ID" value="NZ_JAHPMX010000029.1"/>
</dbReference>
<gene>
    <name evidence="1" type="ORF">KTE52_29510</name>
</gene>
<proteinExistence type="predicted"/>
<dbReference type="AlphaFoldDB" id="A0AAP2HQ47"/>
<sequence>MKEGPLSGVKVLEFGAIGPVPFCAMLLADMGADVVHLARPGVQLDPRDVTMRGRRIVPLNLKEERDRATALELVASADIVLEGNRPGVMERLGIGPDVCRTLNPRLVYGRMTGWGQDGPLAPTAGHDINYISLTGVLAAIGPAGGGPVPPLNLVGDYGGGAMFLAFGVLCAVLEARNSGKGQVVDAAMVDGSATLMSLFCSLYAKGRWTDGRGQNALDGGAPWYTTYETADGRYVAVGAIEEPFWRELLARLDIAPDTLPPRTDRTGWNTIRNVLAQSFGKRTRDEWANTFRESDACVSPVLALQEAANHEHVARRGVFIDLDGVKQPAPAPRFSRTPGSARPAAMGPEVVAAVFDAWGVGPKSSNG</sequence>
<dbReference type="Proteomes" id="UP001196915">
    <property type="component" value="Unassembled WGS sequence"/>
</dbReference>
<keyword evidence="1" id="KW-0808">Transferase</keyword>
<dbReference type="Pfam" id="PF02515">
    <property type="entry name" value="CoA_transf_3"/>
    <property type="match status" value="1"/>
</dbReference>
<reference evidence="1" key="1">
    <citation type="submission" date="2021-06" db="EMBL/GenBank/DDBJ databases">
        <title>A collection of bacterial strains from the Burkholderia cepacia Research Laboratory and Repository.</title>
        <authorList>
            <person name="Lipuma J."/>
            <person name="Spilker T."/>
        </authorList>
    </citation>
    <scope>NUCLEOTIDE SEQUENCE</scope>
    <source>
        <strain evidence="1">AU37435</strain>
    </source>
</reference>
<dbReference type="InterPro" id="IPR003673">
    <property type="entry name" value="CoA-Trfase_fam_III"/>
</dbReference>
<evidence type="ECO:0000313" key="2">
    <source>
        <dbReference type="Proteomes" id="UP001196915"/>
    </source>
</evidence>
<organism evidence="1 2">
    <name type="scientific">Burkholderia multivorans</name>
    <dbReference type="NCBI Taxonomy" id="87883"/>
    <lineage>
        <taxon>Bacteria</taxon>
        <taxon>Pseudomonadati</taxon>
        <taxon>Pseudomonadota</taxon>
        <taxon>Betaproteobacteria</taxon>
        <taxon>Burkholderiales</taxon>
        <taxon>Burkholderiaceae</taxon>
        <taxon>Burkholderia</taxon>
        <taxon>Burkholderia cepacia complex</taxon>
    </lineage>
</organism>
<dbReference type="GO" id="GO:0016740">
    <property type="term" value="F:transferase activity"/>
    <property type="evidence" value="ECO:0007669"/>
    <property type="project" value="UniProtKB-KW"/>
</dbReference>
<dbReference type="InterPro" id="IPR050509">
    <property type="entry name" value="CoA-transferase_III"/>
</dbReference>
<name>A0AAP2HQ47_9BURK</name>
<evidence type="ECO:0000313" key="1">
    <source>
        <dbReference type="EMBL" id="MBU9360470.1"/>
    </source>
</evidence>